<feature type="region of interest" description="Disordered" evidence="1">
    <location>
        <begin position="591"/>
        <end position="626"/>
    </location>
</feature>
<feature type="region of interest" description="Disordered" evidence="1">
    <location>
        <begin position="693"/>
        <end position="797"/>
    </location>
</feature>
<evidence type="ECO:0000313" key="3">
    <source>
        <dbReference type="Proteomes" id="UP000054359"/>
    </source>
</evidence>
<evidence type="ECO:0000313" key="2">
    <source>
        <dbReference type="EMBL" id="KFM76913.1"/>
    </source>
</evidence>
<proteinExistence type="predicted"/>
<accession>A0A087UHS4</accession>
<feature type="compositionally biased region" description="Polar residues" evidence="1">
    <location>
        <begin position="521"/>
        <end position="541"/>
    </location>
</feature>
<sequence>MKDNQKEYDSISQNSRLTGRNSGNSEWRPVDKYGFKLDDKDVNLNTRSQEVYRIIEQNSGTKSNSFYPPGLTVQQDRQPSRNQYSPPTQENQPTDFRQHISSQSSRHSGGNLVNEGLRNPSSLYTAVISDENNAEIRKRPDSFFRGNINYNEDNSRLYPSVRNQNYQQNLTTVGLRSQPNTAANIRYEEVSPNTAQLPNEAISYTYSSIQSPNGKAHINTRQSASTRIPETYNHESPKHAIKKNFEENRTNFDGSEVLNIGNQNFRKLSGTHGTLTNRHTQNSKYQTVKETTAPDVNYPINKNFPRQEKKQVNNNEKSTVSNYSPLQHQNFNQGASTFHSQDKLYSSYSASVQQSKPTDYRHEQSITYNLSDGPVNTKLQQTDLYVTTGNKQYPGIHYTSVEPSLSSNQNFRESPRNTQVYVSSKNIYEDQKRGNENFQANVNPQGDHTDLKFQIPDQKKQLFSQSRDQVTFPRNNPVWDDQERLQLEGNRKNVGNKMEPQYRTYQTQEKIAEQLSLTRPGHQNVNLGQNNQKQETSSENVLSYDEKPTNSQSSVHSAHIHQSRNFLANREFDGDKQYSSEGKRQNFVSYERSSAIPSGQNPVNQYNNENSGTTRNYNIDQNQNSNFNYRSQSQQSFNENYKPAIDLPTHISDESSYKSSSSNFNVPFENTQNVNYRLSGAQNGFINKNQGESFKESTARQNLQSKNQASNYKSNYSLQEQTQQENAYKSSPATSTVKNTLNAASSRNQGKQEKNFGSSYEYRPSRNIDSSLTSDNSDTSDKRVAVKEVSRDEIQEKSSAPEALLLVLVSAKRSALEDFSNEPDGADLNEGYESSPEELVDFLSEGSNAKMILDSFHEATNGAYRQLEDE</sequence>
<keyword evidence="3" id="KW-1185">Reference proteome</keyword>
<dbReference type="Proteomes" id="UP000054359">
    <property type="component" value="Unassembled WGS sequence"/>
</dbReference>
<dbReference type="EMBL" id="KK119852">
    <property type="protein sequence ID" value="KFM76913.1"/>
    <property type="molecule type" value="Genomic_DNA"/>
</dbReference>
<reference evidence="2 3" key="1">
    <citation type="submission" date="2013-11" db="EMBL/GenBank/DDBJ databases">
        <title>Genome sequencing of Stegodyphus mimosarum.</title>
        <authorList>
            <person name="Bechsgaard J."/>
        </authorList>
    </citation>
    <scope>NUCLEOTIDE SEQUENCE [LARGE SCALE GENOMIC DNA]</scope>
</reference>
<dbReference type="OrthoDB" id="10373227at2759"/>
<feature type="region of interest" description="Disordered" evidence="1">
    <location>
        <begin position="1"/>
        <end position="38"/>
    </location>
</feature>
<evidence type="ECO:0000256" key="1">
    <source>
        <dbReference type="SAM" id="MobiDB-lite"/>
    </source>
</evidence>
<organism evidence="2 3">
    <name type="scientific">Stegodyphus mimosarum</name>
    <name type="common">African social velvet spider</name>
    <dbReference type="NCBI Taxonomy" id="407821"/>
    <lineage>
        <taxon>Eukaryota</taxon>
        <taxon>Metazoa</taxon>
        <taxon>Ecdysozoa</taxon>
        <taxon>Arthropoda</taxon>
        <taxon>Chelicerata</taxon>
        <taxon>Arachnida</taxon>
        <taxon>Araneae</taxon>
        <taxon>Araneomorphae</taxon>
        <taxon>Entelegynae</taxon>
        <taxon>Eresoidea</taxon>
        <taxon>Eresidae</taxon>
        <taxon>Stegodyphus</taxon>
    </lineage>
</organism>
<feature type="region of interest" description="Disordered" evidence="1">
    <location>
        <begin position="60"/>
        <end position="118"/>
    </location>
</feature>
<feature type="compositionally biased region" description="Basic and acidic residues" evidence="1">
    <location>
        <begin position="28"/>
        <end position="38"/>
    </location>
</feature>
<gene>
    <name evidence="2" type="ORF">X975_08028</name>
</gene>
<feature type="compositionally biased region" description="Basic and acidic residues" evidence="1">
    <location>
        <begin position="779"/>
        <end position="796"/>
    </location>
</feature>
<dbReference type="AlphaFoldDB" id="A0A087UHS4"/>
<feature type="compositionally biased region" description="Polar residues" evidence="1">
    <location>
        <begin position="699"/>
        <end position="749"/>
    </location>
</feature>
<feature type="region of interest" description="Disordered" evidence="1">
    <location>
        <begin position="521"/>
        <end position="562"/>
    </location>
</feature>
<feature type="compositionally biased region" description="Polar residues" evidence="1">
    <location>
        <begin position="60"/>
        <end position="95"/>
    </location>
</feature>
<feature type="compositionally biased region" description="Low complexity" evidence="1">
    <location>
        <begin position="99"/>
        <end position="110"/>
    </location>
</feature>
<protein>
    <submittedName>
        <fullName evidence="2">Uncharacterized protein</fullName>
    </submittedName>
</protein>
<name>A0A087UHS4_STEMI</name>
<feature type="non-terminal residue" evidence="2">
    <location>
        <position position="870"/>
    </location>
</feature>
<feature type="compositionally biased region" description="Polar residues" evidence="1">
    <location>
        <begin position="10"/>
        <end position="25"/>
    </location>
</feature>